<dbReference type="GO" id="GO:0018800">
    <property type="term" value="F:5-oxopent-3-ene-1,2,5-tricarboxylate decarboxylase activity"/>
    <property type="evidence" value="ECO:0007669"/>
    <property type="project" value="InterPro"/>
</dbReference>
<dbReference type="PANTHER" id="PTHR11820">
    <property type="entry name" value="ACYLPYRUVASE"/>
    <property type="match status" value="1"/>
</dbReference>
<organism evidence="3 4">
    <name type="scientific">Marinobacterium stanieri</name>
    <dbReference type="NCBI Taxonomy" id="49186"/>
    <lineage>
        <taxon>Bacteria</taxon>
        <taxon>Pseudomonadati</taxon>
        <taxon>Pseudomonadota</taxon>
        <taxon>Gammaproteobacteria</taxon>
        <taxon>Oceanospirillales</taxon>
        <taxon>Oceanospirillaceae</taxon>
        <taxon>Marinobacterium</taxon>
    </lineage>
</organism>
<protein>
    <submittedName>
        <fullName evidence="3">5-oxopent-3-ene-1,2,5-tricarboxylate decarboxylase / 2-hydroxyhepta-2,4-diene-1,7-dioate isomerase</fullName>
    </submittedName>
</protein>
<reference evidence="3 4" key="1">
    <citation type="submission" date="2017-01" db="EMBL/GenBank/DDBJ databases">
        <authorList>
            <person name="Mah S.A."/>
            <person name="Swanson W.J."/>
            <person name="Moy G.W."/>
            <person name="Vacquier V.D."/>
        </authorList>
    </citation>
    <scope>NUCLEOTIDE SEQUENCE [LARGE SCALE GENOMIC DNA]</scope>
    <source>
        <strain evidence="3 4">DSM 7027</strain>
    </source>
</reference>
<sequence length="222" mass="23391">MTANTLVNSKLVCVALNDKAQLAALDGTFNEAPYKKPPTQPVLYYKPRNTWSVDGAEVEWAKDFDGNDVAAMAVGASLGVVIGKETCRVSADEALDYVGGYTIVSDFSLPEESYYRPDIKGKCLDTSAPVGPEIVTADKVANPNALTVTVSVNGEQKSVFELANMERSIAELISIISRIMTLQAGEIIAVGFAGDRVAVAKGDKVEASIEGVGTLNNTLGGA</sequence>
<evidence type="ECO:0000313" key="3">
    <source>
        <dbReference type="EMBL" id="SIP93344.1"/>
    </source>
</evidence>
<gene>
    <name evidence="3" type="ORF">SAMN05421647_101431</name>
</gene>
<dbReference type="Proteomes" id="UP000186895">
    <property type="component" value="Unassembled WGS sequence"/>
</dbReference>
<dbReference type="AlphaFoldDB" id="A0A1N6NMN3"/>
<proteinExistence type="predicted"/>
<dbReference type="eggNOG" id="COG0179">
    <property type="taxonomic scope" value="Bacteria"/>
</dbReference>
<dbReference type="InterPro" id="IPR036663">
    <property type="entry name" value="Fumarylacetoacetase_C_sf"/>
</dbReference>
<name>A0A1N6NMN3_9GAMM</name>
<dbReference type="Gene3D" id="3.90.850.10">
    <property type="entry name" value="Fumarylacetoacetase-like, C-terminal domain"/>
    <property type="match status" value="1"/>
</dbReference>
<dbReference type="InterPro" id="IPR011234">
    <property type="entry name" value="Fumarylacetoacetase-like_C"/>
</dbReference>
<dbReference type="PANTHER" id="PTHR11820:SF114">
    <property type="entry name" value="4-HYDROXYPHENYLACETATE CATABOLISM PROTEIN"/>
    <property type="match status" value="1"/>
</dbReference>
<feature type="domain" description="Fumarylacetoacetase-like C-terminal" evidence="2">
    <location>
        <begin position="10"/>
        <end position="219"/>
    </location>
</feature>
<dbReference type="InterPro" id="IPR012686">
    <property type="entry name" value="HPA_isomer/decarb_N"/>
</dbReference>
<dbReference type="GO" id="GO:0008704">
    <property type="term" value="F:5-carboxymethyl-2-hydroxymuconate delta-isomerase activity"/>
    <property type="evidence" value="ECO:0007669"/>
    <property type="project" value="InterPro"/>
</dbReference>
<evidence type="ECO:0000256" key="1">
    <source>
        <dbReference type="ARBA" id="ARBA00022723"/>
    </source>
</evidence>
<keyword evidence="4" id="KW-1185">Reference proteome</keyword>
<keyword evidence="3" id="KW-0413">Isomerase</keyword>
<dbReference type="Pfam" id="PF01557">
    <property type="entry name" value="FAA_hydrolase"/>
    <property type="match status" value="1"/>
</dbReference>
<evidence type="ECO:0000259" key="2">
    <source>
        <dbReference type="Pfam" id="PF01557"/>
    </source>
</evidence>
<evidence type="ECO:0000313" key="4">
    <source>
        <dbReference type="Proteomes" id="UP000186895"/>
    </source>
</evidence>
<keyword evidence="1" id="KW-0479">Metal-binding</keyword>
<dbReference type="RefSeq" id="WP_076460425.1">
    <property type="nucleotide sequence ID" value="NZ_FTMN01000001.1"/>
</dbReference>
<accession>A0A1N6NMN3</accession>
<dbReference type="STRING" id="49186.SAMN05421647_101431"/>
<dbReference type="EMBL" id="FTMN01000001">
    <property type="protein sequence ID" value="SIP93344.1"/>
    <property type="molecule type" value="Genomic_DNA"/>
</dbReference>
<dbReference type="GO" id="GO:0046872">
    <property type="term" value="F:metal ion binding"/>
    <property type="evidence" value="ECO:0007669"/>
    <property type="project" value="UniProtKB-KW"/>
</dbReference>
<dbReference type="SUPFAM" id="SSF56529">
    <property type="entry name" value="FAH"/>
    <property type="match status" value="1"/>
</dbReference>
<dbReference type="NCBIfam" id="TIGR02305">
    <property type="entry name" value="HpaG-N-term"/>
    <property type="match status" value="1"/>
</dbReference>